<organism evidence="2 3">
    <name type="scientific">Sutcliffiella horikoshii</name>
    <dbReference type="NCBI Taxonomy" id="79883"/>
    <lineage>
        <taxon>Bacteria</taxon>
        <taxon>Bacillati</taxon>
        <taxon>Bacillota</taxon>
        <taxon>Bacilli</taxon>
        <taxon>Bacillales</taxon>
        <taxon>Bacillaceae</taxon>
        <taxon>Sutcliffiella</taxon>
    </lineage>
</organism>
<dbReference type="PROSITE" id="PS51257">
    <property type="entry name" value="PROKAR_LIPOPROTEIN"/>
    <property type="match status" value="1"/>
</dbReference>
<accession>A0A5D4SZ42</accession>
<dbReference type="SMART" id="SM00460">
    <property type="entry name" value="TGc"/>
    <property type="match status" value="1"/>
</dbReference>
<reference evidence="2 3" key="1">
    <citation type="submission" date="2019-08" db="EMBL/GenBank/DDBJ databases">
        <title>Bacillus genomes from the desert of Cuatro Cienegas, Coahuila.</title>
        <authorList>
            <person name="Olmedo-Alvarez G."/>
        </authorList>
    </citation>
    <scope>NUCLEOTIDE SEQUENCE [LARGE SCALE GENOMIC DNA]</scope>
    <source>
        <strain evidence="2 3">CH28_1T</strain>
    </source>
</reference>
<dbReference type="OrthoDB" id="9787782at2"/>
<evidence type="ECO:0000259" key="1">
    <source>
        <dbReference type="SMART" id="SM00460"/>
    </source>
</evidence>
<dbReference type="STRING" id="79883.GCA_001636495_04069"/>
<dbReference type="EMBL" id="VTEV01000005">
    <property type="protein sequence ID" value="TYS67492.1"/>
    <property type="molecule type" value="Genomic_DNA"/>
</dbReference>
<name>A0A5D4SZ42_9BACI</name>
<dbReference type="RefSeq" id="WP_148988607.1">
    <property type="nucleotide sequence ID" value="NZ_VTEV01000005.1"/>
</dbReference>
<feature type="domain" description="Transglutaminase-like" evidence="1">
    <location>
        <begin position="469"/>
        <end position="528"/>
    </location>
</feature>
<gene>
    <name evidence="2" type="ORF">FZC76_12965</name>
</gene>
<dbReference type="SUPFAM" id="SSF54001">
    <property type="entry name" value="Cysteine proteinases"/>
    <property type="match status" value="1"/>
</dbReference>
<dbReference type="InterPro" id="IPR038765">
    <property type="entry name" value="Papain-like_cys_pep_sf"/>
</dbReference>
<dbReference type="PANTHER" id="PTHR46333:SF2">
    <property type="entry name" value="CYTOKINESIS PROTEIN 3"/>
    <property type="match status" value="1"/>
</dbReference>
<dbReference type="Gene3D" id="3.10.620.30">
    <property type="match status" value="1"/>
</dbReference>
<comment type="caution">
    <text evidence="2">The sequence shown here is derived from an EMBL/GenBank/DDBJ whole genome shotgun (WGS) entry which is preliminary data.</text>
</comment>
<sequence length="566" mass="64017">MAVKSRYMTALLVSGSLILSACSDKDTSVEENQPAEQEVQKGKYEQLVDKKNAGLELEKLELSSFAEEVNATFHAPEYKEFSANGQIEIIGTVEKHADLKGEYVWIKVRSVGEGPTGNQVEYYTPMKDGEFKENISFFNGEGEYKVTVQLPDTERENYYYDTASFTVHNVNSESTYDISLTPFGHEAGLQFDVESGYLKENELFSFGGKASALSDKETIMLQLKKDSDIWKHMVTIENGQFSTDIPLFYGKGMYQLEVLVPDGEREDYYQLASTLYIDNASERVMQPLEYYSAYKERGVTLESPQFGGDETEGTYSVKGKIDPEAEFGPETTHIYVSTKKGGDEALDVIPVENYEFDGSFYLRFGPGEYEVTLSVPEIKEENSDFFRYYGFAKFQVTASAEDKRDLLPSRGVQSVAPEIIKLAEELTAGKDSDRDKAKAVYEYVAKNVSYDVQKYRNNEFKWDDSALKTLDSMTGVCQDYAYLAIAILRASGVEARYVEGRAGSPWPGNHAWVEAKLDGEWVEMDPTWGSGYINRDDKFVAAYNEDYFDPNPEEFQKTHTRTGVRY</sequence>
<dbReference type="PANTHER" id="PTHR46333">
    <property type="entry name" value="CYTOKINESIS PROTEIN 3"/>
    <property type="match status" value="1"/>
</dbReference>
<dbReference type="AlphaFoldDB" id="A0A5D4SZ42"/>
<protein>
    <submittedName>
        <fullName evidence="2">Transglutaminase domain-containing protein</fullName>
    </submittedName>
</protein>
<evidence type="ECO:0000313" key="2">
    <source>
        <dbReference type="EMBL" id="TYS67492.1"/>
    </source>
</evidence>
<dbReference type="GO" id="GO:0005737">
    <property type="term" value="C:cytoplasm"/>
    <property type="evidence" value="ECO:0007669"/>
    <property type="project" value="TreeGrafter"/>
</dbReference>
<dbReference type="Pfam" id="PF01841">
    <property type="entry name" value="Transglut_core"/>
    <property type="match status" value="1"/>
</dbReference>
<dbReference type="Proteomes" id="UP000322524">
    <property type="component" value="Unassembled WGS sequence"/>
</dbReference>
<dbReference type="InterPro" id="IPR052557">
    <property type="entry name" value="CAP/Cytokinesis_protein"/>
</dbReference>
<evidence type="ECO:0000313" key="3">
    <source>
        <dbReference type="Proteomes" id="UP000322524"/>
    </source>
</evidence>
<dbReference type="InterPro" id="IPR002931">
    <property type="entry name" value="Transglutaminase-like"/>
</dbReference>
<proteinExistence type="predicted"/>